<dbReference type="Pfam" id="PF00534">
    <property type="entry name" value="Glycos_transf_1"/>
    <property type="match status" value="1"/>
</dbReference>
<dbReference type="PANTHER" id="PTHR45947">
    <property type="entry name" value="SULFOQUINOVOSYL TRANSFERASE SQD2"/>
    <property type="match status" value="1"/>
</dbReference>
<organism evidence="3 4">
    <name type="scientific">Paenibacillus turicensis</name>
    <dbReference type="NCBI Taxonomy" id="160487"/>
    <lineage>
        <taxon>Bacteria</taxon>
        <taxon>Bacillati</taxon>
        <taxon>Bacillota</taxon>
        <taxon>Bacilli</taxon>
        <taxon>Bacillales</taxon>
        <taxon>Paenibacillaceae</taxon>
        <taxon>Paenibacillus</taxon>
    </lineage>
</organism>
<evidence type="ECO:0000259" key="2">
    <source>
        <dbReference type="Pfam" id="PF13439"/>
    </source>
</evidence>
<dbReference type="EMBL" id="JAGGKG010000034">
    <property type="protein sequence ID" value="MBP1907770.1"/>
    <property type="molecule type" value="Genomic_DNA"/>
</dbReference>
<keyword evidence="3" id="KW-0167">Capsid protein</keyword>
<evidence type="ECO:0000313" key="4">
    <source>
        <dbReference type="Proteomes" id="UP001519272"/>
    </source>
</evidence>
<dbReference type="SUPFAM" id="SSF53756">
    <property type="entry name" value="UDP-Glycosyltransferase/glycogen phosphorylase"/>
    <property type="match status" value="1"/>
</dbReference>
<dbReference type="Proteomes" id="UP001519272">
    <property type="component" value="Unassembled WGS sequence"/>
</dbReference>
<gene>
    <name evidence="3" type="ORF">J2Z32_004451</name>
</gene>
<dbReference type="PANTHER" id="PTHR45947:SF3">
    <property type="entry name" value="SULFOQUINOVOSYL TRANSFERASE SQD2"/>
    <property type="match status" value="1"/>
</dbReference>
<dbReference type="InterPro" id="IPR028098">
    <property type="entry name" value="Glyco_trans_4-like_N"/>
</dbReference>
<dbReference type="RefSeq" id="WP_210091342.1">
    <property type="nucleotide sequence ID" value="NZ_JAGGKG010000034.1"/>
</dbReference>
<protein>
    <submittedName>
        <fullName evidence="3">Spore coat protein SA</fullName>
    </submittedName>
</protein>
<dbReference type="InterPro" id="IPR001296">
    <property type="entry name" value="Glyco_trans_1"/>
</dbReference>
<evidence type="ECO:0000313" key="3">
    <source>
        <dbReference type="EMBL" id="MBP1907770.1"/>
    </source>
</evidence>
<dbReference type="Gene3D" id="3.40.50.2000">
    <property type="entry name" value="Glycogen Phosphorylase B"/>
    <property type="match status" value="2"/>
</dbReference>
<feature type="domain" description="Glycosyltransferase subfamily 4-like N-terminal" evidence="2">
    <location>
        <begin position="76"/>
        <end position="178"/>
    </location>
</feature>
<comment type="caution">
    <text evidence="3">The sequence shown here is derived from an EMBL/GenBank/DDBJ whole genome shotgun (WGS) entry which is preliminary data.</text>
</comment>
<dbReference type="InterPro" id="IPR050194">
    <property type="entry name" value="Glycosyltransferase_grp1"/>
</dbReference>
<keyword evidence="3" id="KW-0946">Virion</keyword>
<proteinExistence type="predicted"/>
<keyword evidence="4" id="KW-1185">Reference proteome</keyword>
<sequence length="404" mass="45491">MVQGQGNGQGQGRKVAVITPGSFVIPSGRSSSVERVIEKMVPLVADQLQIHILGRGEGHGETQILLGGVPCYRLPGGKAYEGAILRHLRIWRPEVVDVHNRPLIAYHLKLRLPFTTVFLTLHSTTFISSTYCPEHCTLRMLNQVDGIIVNSQYLKEELLRRFPGLQVSIHVNPLGVSMEDFIPRWTPQGEALRQARMLDLGIQDKKIILFVGRLIPSKGVHHIIYAFEEILARQPDAMLLIIGSALYGNDRESRYVKRLKKMAHKHKERIMFLPFISYPKIADWYNVADVVVVPSSEEEAFGLVNVEAMATAVPVIATQSGGIPEIVEDGKSGRLLPLNTIPASFVPVITELLADQDKLKEMGKAGRERVRKNFRWQHTASRWLSLMNTSDYNKEKELIDQCRR</sequence>
<feature type="domain" description="Glycosyl transferase family 1" evidence="1">
    <location>
        <begin position="203"/>
        <end position="369"/>
    </location>
</feature>
<dbReference type="CDD" id="cd03801">
    <property type="entry name" value="GT4_PimA-like"/>
    <property type="match status" value="1"/>
</dbReference>
<name>A0ABS4FYX0_9BACL</name>
<dbReference type="Pfam" id="PF13439">
    <property type="entry name" value="Glyco_transf_4"/>
    <property type="match status" value="1"/>
</dbReference>
<reference evidence="3 4" key="1">
    <citation type="submission" date="2021-03" db="EMBL/GenBank/DDBJ databases">
        <title>Genomic Encyclopedia of Type Strains, Phase IV (KMG-IV): sequencing the most valuable type-strain genomes for metagenomic binning, comparative biology and taxonomic classification.</title>
        <authorList>
            <person name="Goeker M."/>
        </authorList>
    </citation>
    <scope>NUCLEOTIDE SEQUENCE [LARGE SCALE GENOMIC DNA]</scope>
    <source>
        <strain evidence="3 4">DSM 14349</strain>
    </source>
</reference>
<evidence type="ECO:0000259" key="1">
    <source>
        <dbReference type="Pfam" id="PF00534"/>
    </source>
</evidence>
<accession>A0ABS4FYX0</accession>